<keyword evidence="5" id="KW-0804">Transcription</keyword>
<keyword evidence="9" id="KW-1185">Reference proteome</keyword>
<evidence type="ECO:0000256" key="4">
    <source>
        <dbReference type="ARBA" id="ARBA00023125"/>
    </source>
</evidence>
<proteinExistence type="inferred from homology"/>
<protein>
    <submittedName>
        <fullName evidence="8">RNA polymerase sigma factor</fullName>
    </submittedName>
</protein>
<evidence type="ECO:0000313" key="8">
    <source>
        <dbReference type="EMBL" id="NVD28330.1"/>
    </source>
</evidence>
<dbReference type="InterPro" id="IPR039425">
    <property type="entry name" value="RNA_pol_sigma-70-like"/>
</dbReference>
<evidence type="ECO:0000259" key="6">
    <source>
        <dbReference type="Pfam" id="PF04542"/>
    </source>
</evidence>
<gene>
    <name evidence="8" type="ORF">HUO14_10495</name>
</gene>
<keyword evidence="2" id="KW-0805">Transcription regulation</keyword>
<dbReference type="SUPFAM" id="SSF88659">
    <property type="entry name" value="Sigma3 and sigma4 domains of RNA polymerase sigma factors"/>
    <property type="match status" value="1"/>
</dbReference>
<dbReference type="InterPro" id="IPR013324">
    <property type="entry name" value="RNA_pol_sigma_r3/r4-like"/>
</dbReference>
<evidence type="ECO:0000313" key="9">
    <source>
        <dbReference type="Proteomes" id="UP000652427"/>
    </source>
</evidence>
<feature type="domain" description="RNA polymerase sigma-70 region 2" evidence="6">
    <location>
        <begin position="5"/>
        <end position="66"/>
    </location>
</feature>
<evidence type="ECO:0000256" key="1">
    <source>
        <dbReference type="ARBA" id="ARBA00010641"/>
    </source>
</evidence>
<dbReference type="Pfam" id="PF04542">
    <property type="entry name" value="Sigma70_r2"/>
    <property type="match status" value="1"/>
</dbReference>
<evidence type="ECO:0000256" key="5">
    <source>
        <dbReference type="ARBA" id="ARBA00023163"/>
    </source>
</evidence>
<reference evidence="8 9" key="1">
    <citation type="submission" date="2020-06" db="EMBL/GenBank/DDBJ databases">
        <authorList>
            <person name="Kim S.-J."/>
            <person name="Park S.-J."/>
        </authorList>
    </citation>
    <scope>NUCLEOTIDE SEQUENCE [LARGE SCALE GENOMIC DNA]</scope>
    <source>
        <strain evidence="8 9">SW-151</strain>
    </source>
</reference>
<keyword evidence="4" id="KW-0238">DNA-binding</keyword>
<dbReference type="InterPro" id="IPR007627">
    <property type="entry name" value="RNA_pol_sigma70_r2"/>
</dbReference>
<evidence type="ECO:0000259" key="7">
    <source>
        <dbReference type="Pfam" id="PF08281"/>
    </source>
</evidence>
<dbReference type="PANTHER" id="PTHR43133:SF8">
    <property type="entry name" value="RNA POLYMERASE SIGMA FACTOR HI_1459-RELATED"/>
    <property type="match status" value="1"/>
</dbReference>
<dbReference type="Proteomes" id="UP000652427">
    <property type="component" value="Unassembled WGS sequence"/>
</dbReference>
<organism evidence="8 9">
    <name type="scientific">Parasphingorhabdus flavimaris</name>
    <dbReference type="NCBI Taxonomy" id="266812"/>
    <lineage>
        <taxon>Bacteria</taxon>
        <taxon>Pseudomonadati</taxon>
        <taxon>Pseudomonadota</taxon>
        <taxon>Alphaproteobacteria</taxon>
        <taxon>Sphingomonadales</taxon>
        <taxon>Sphingomonadaceae</taxon>
        <taxon>Parasphingorhabdus</taxon>
    </lineage>
</organism>
<evidence type="ECO:0000256" key="3">
    <source>
        <dbReference type="ARBA" id="ARBA00023082"/>
    </source>
</evidence>
<dbReference type="CDD" id="cd06171">
    <property type="entry name" value="Sigma70_r4"/>
    <property type="match status" value="1"/>
</dbReference>
<dbReference type="Gene3D" id="1.10.10.10">
    <property type="entry name" value="Winged helix-like DNA-binding domain superfamily/Winged helix DNA-binding domain"/>
    <property type="match status" value="1"/>
</dbReference>
<keyword evidence="3" id="KW-0731">Sigma factor</keyword>
<dbReference type="NCBIfam" id="TIGR02937">
    <property type="entry name" value="sigma70-ECF"/>
    <property type="match status" value="1"/>
</dbReference>
<dbReference type="Gene3D" id="1.10.1740.10">
    <property type="match status" value="1"/>
</dbReference>
<name>A0ABX2N3Q0_9SPHN</name>
<dbReference type="InterPro" id="IPR014284">
    <property type="entry name" value="RNA_pol_sigma-70_dom"/>
</dbReference>
<comment type="similarity">
    <text evidence="1">Belongs to the sigma-70 factor family. ECF subfamily.</text>
</comment>
<feature type="domain" description="RNA polymerase sigma factor 70 region 4 type 2" evidence="7">
    <location>
        <begin position="103"/>
        <end position="153"/>
    </location>
</feature>
<sequence length="162" mass="18456">MNQQAPRLQNIALRMMGNSSDAEDAVQEALAAAWFKLASFDLSRPISPWLTRITVNKCRDLLRKRRIRQFFEFHSDNEAGMIVADDAPDPSAELQARQALEVMQKEITRLPATLREPFVLVTFGENSQAEAAHILGISEKAVETRIYRARNRLREISEKFEG</sequence>
<dbReference type="InterPro" id="IPR036388">
    <property type="entry name" value="WH-like_DNA-bd_sf"/>
</dbReference>
<dbReference type="PANTHER" id="PTHR43133">
    <property type="entry name" value="RNA POLYMERASE ECF-TYPE SIGMA FACTO"/>
    <property type="match status" value="1"/>
</dbReference>
<dbReference type="InterPro" id="IPR013325">
    <property type="entry name" value="RNA_pol_sigma_r2"/>
</dbReference>
<dbReference type="InterPro" id="IPR013249">
    <property type="entry name" value="RNA_pol_sigma70_r4_t2"/>
</dbReference>
<dbReference type="EMBL" id="JABWMH010000003">
    <property type="protein sequence ID" value="NVD28330.1"/>
    <property type="molecule type" value="Genomic_DNA"/>
</dbReference>
<evidence type="ECO:0000256" key="2">
    <source>
        <dbReference type="ARBA" id="ARBA00023015"/>
    </source>
</evidence>
<comment type="caution">
    <text evidence="8">The sequence shown here is derived from an EMBL/GenBank/DDBJ whole genome shotgun (WGS) entry which is preliminary data.</text>
</comment>
<accession>A0ABX2N3Q0</accession>
<dbReference type="SUPFAM" id="SSF88946">
    <property type="entry name" value="Sigma2 domain of RNA polymerase sigma factors"/>
    <property type="match status" value="1"/>
</dbReference>
<dbReference type="Pfam" id="PF08281">
    <property type="entry name" value="Sigma70_r4_2"/>
    <property type="match status" value="1"/>
</dbReference>